<dbReference type="Proteomes" id="UP000029436">
    <property type="component" value="Unassembled WGS sequence"/>
</dbReference>
<protein>
    <submittedName>
        <fullName evidence="1">Uncharacterized protein</fullName>
    </submittedName>
</protein>
<accession>A0AAW3EFV5</accession>
<comment type="caution">
    <text evidence="1">The sequence shown here is derived from an EMBL/GenBank/DDBJ whole genome shotgun (WGS) entry which is preliminary data.</text>
</comment>
<name>A0AAW3EFV5_9GAMM</name>
<keyword evidence="4" id="KW-1185">Reference proteome</keyword>
<evidence type="ECO:0000313" key="3">
    <source>
        <dbReference type="Proteomes" id="UP000029257"/>
    </source>
</evidence>
<dbReference type="Proteomes" id="UP000029257">
    <property type="component" value="Unassembled WGS sequence"/>
</dbReference>
<dbReference type="AlphaFoldDB" id="A0AAW3EFV5"/>
<evidence type="ECO:0000313" key="2">
    <source>
        <dbReference type="EMBL" id="KGA27775.1"/>
    </source>
</evidence>
<evidence type="ECO:0000313" key="1">
    <source>
        <dbReference type="EMBL" id="KFX04889.1"/>
    </source>
</evidence>
<sequence>MATGMLIFDHILLWRENIRHPDMLKKPQKFYINNQSYYKVALPFASKANKTKNKSAIFLQWIASTCLFLFSDNTAVARR</sequence>
<proteinExistence type="predicted"/>
<gene>
    <name evidence="1" type="ORF">JV38_14145</name>
    <name evidence="2" type="ORF">KU73_14135</name>
</gene>
<reference evidence="3 4" key="1">
    <citation type="submission" date="2014-08" db="EMBL/GenBank/DDBJ databases">
        <title>Genome sequences of NCPPB Pectobacterium isolates.</title>
        <authorList>
            <person name="Glover R.H."/>
            <person name="Sapp M."/>
            <person name="Elphinstone J."/>
        </authorList>
    </citation>
    <scope>NUCLEOTIDE SEQUENCE [LARGE SCALE GENOMIC DNA]</scope>
    <source>
        <strain evidence="1 3">NCPPB 3701</strain>
        <strain evidence="2 4">NCPPB3702</strain>
    </source>
</reference>
<dbReference type="EMBL" id="JQHP01000007">
    <property type="protein sequence ID" value="KFX04889.1"/>
    <property type="molecule type" value="Genomic_DNA"/>
</dbReference>
<evidence type="ECO:0000313" key="4">
    <source>
        <dbReference type="Proteomes" id="UP000029436"/>
    </source>
</evidence>
<organism evidence="1 3">
    <name type="scientific">Pectobacterium wasabiae</name>
    <dbReference type="NCBI Taxonomy" id="55208"/>
    <lineage>
        <taxon>Bacteria</taxon>
        <taxon>Pseudomonadati</taxon>
        <taxon>Pseudomonadota</taxon>
        <taxon>Gammaproteobacteria</taxon>
        <taxon>Enterobacterales</taxon>
        <taxon>Pectobacteriaceae</taxon>
        <taxon>Pectobacterium</taxon>
    </lineage>
</organism>
<dbReference type="EMBL" id="JQOH01000006">
    <property type="protein sequence ID" value="KGA27775.1"/>
    <property type="molecule type" value="Genomic_DNA"/>
</dbReference>